<keyword evidence="1" id="KW-0175">Coiled coil</keyword>
<proteinExistence type="predicted"/>
<reference evidence="2 3" key="1">
    <citation type="journal article" date="2021" name="BMC Genomics">
        <title>Datura genome reveals duplications of psychoactive alkaloid biosynthetic genes and high mutation rate following tissue culture.</title>
        <authorList>
            <person name="Rajewski A."/>
            <person name="Carter-House D."/>
            <person name="Stajich J."/>
            <person name="Litt A."/>
        </authorList>
    </citation>
    <scope>NUCLEOTIDE SEQUENCE [LARGE SCALE GENOMIC DNA]</scope>
    <source>
        <strain evidence="2">AR-01</strain>
    </source>
</reference>
<comment type="caution">
    <text evidence="2">The sequence shown here is derived from an EMBL/GenBank/DDBJ whole genome shotgun (WGS) entry which is preliminary data.</text>
</comment>
<dbReference type="Proteomes" id="UP000823775">
    <property type="component" value="Unassembled WGS sequence"/>
</dbReference>
<evidence type="ECO:0000256" key="1">
    <source>
        <dbReference type="SAM" id="Coils"/>
    </source>
</evidence>
<evidence type="ECO:0000313" key="3">
    <source>
        <dbReference type="Proteomes" id="UP000823775"/>
    </source>
</evidence>
<accession>A0ABS8UWU8</accession>
<gene>
    <name evidence="2" type="ORF">HAX54_023609</name>
</gene>
<protein>
    <submittedName>
        <fullName evidence="2">Uncharacterized protein</fullName>
    </submittedName>
</protein>
<organism evidence="2 3">
    <name type="scientific">Datura stramonium</name>
    <name type="common">Jimsonweed</name>
    <name type="synonym">Common thornapple</name>
    <dbReference type="NCBI Taxonomy" id="4076"/>
    <lineage>
        <taxon>Eukaryota</taxon>
        <taxon>Viridiplantae</taxon>
        <taxon>Streptophyta</taxon>
        <taxon>Embryophyta</taxon>
        <taxon>Tracheophyta</taxon>
        <taxon>Spermatophyta</taxon>
        <taxon>Magnoliopsida</taxon>
        <taxon>eudicotyledons</taxon>
        <taxon>Gunneridae</taxon>
        <taxon>Pentapetalae</taxon>
        <taxon>asterids</taxon>
        <taxon>lamiids</taxon>
        <taxon>Solanales</taxon>
        <taxon>Solanaceae</taxon>
        <taxon>Solanoideae</taxon>
        <taxon>Datureae</taxon>
        <taxon>Datura</taxon>
    </lineage>
</organism>
<dbReference type="EMBL" id="JACEIK010002868">
    <property type="protein sequence ID" value="MCD9639227.1"/>
    <property type="molecule type" value="Genomic_DNA"/>
</dbReference>
<keyword evidence="3" id="KW-1185">Reference proteome</keyword>
<sequence>MSRVTFSPVTPNIKKLFADDYKTWWSKTHGNFLDNYFQILVDAAGPISTKISEGKSTSSHEDRCWKKVRSSNKSGDTNLVVLEIPDSVDSPSRTLTVPFKESLSEVKEEIEKLHKKEKDLEVLLEATEKEIEEVKLGVLTVEKDFDACNDADLLNDDDLTNLEQKRERLEAMHQDLINYKLCLD</sequence>
<name>A0ABS8UWU8_DATST</name>
<feature type="coiled-coil region" evidence="1">
    <location>
        <begin position="103"/>
        <end position="130"/>
    </location>
</feature>
<evidence type="ECO:0000313" key="2">
    <source>
        <dbReference type="EMBL" id="MCD9639227.1"/>
    </source>
</evidence>